<evidence type="ECO:0000313" key="2">
    <source>
        <dbReference type="Proteomes" id="UP000216354"/>
    </source>
</evidence>
<protein>
    <submittedName>
        <fullName evidence="1">Uncharacterized protein</fullName>
    </submittedName>
</protein>
<reference evidence="1 2" key="1">
    <citation type="submission" date="2017-05" db="EMBL/GenBank/DDBJ databases">
        <title>Complete and WGS of Bordetella genogroups.</title>
        <authorList>
            <person name="Spilker T."/>
            <person name="Lipuma J."/>
        </authorList>
    </citation>
    <scope>NUCLEOTIDE SEQUENCE [LARGE SCALE GENOMIC DNA]</scope>
    <source>
        <strain evidence="1 2">AU9795</strain>
    </source>
</reference>
<accession>A0ABX4EW91</accession>
<keyword evidence="2" id="KW-1185">Reference proteome</keyword>
<evidence type="ECO:0000313" key="1">
    <source>
        <dbReference type="EMBL" id="OZI58741.1"/>
    </source>
</evidence>
<proteinExistence type="predicted"/>
<sequence length="126" mass="14210">MRTDPRKGCANEREALGWAILHDLIAHPLMVLTGWSRLSLRLHDFTSHKAWPRATAPAPRVWRIPTARFGVLEVTEIQPPGCYSVRHGLILHTLCVKAPDEHDAVRQAEDWFATLVDLIPHSEVPA</sequence>
<dbReference type="EMBL" id="NEVR01000004">
    <property type="protein sequence ID" value="OZI58741.1"/>
    <property type="molecule type" value="Genomic_DNA"/>
</dbReference>
<organism evidence="1 2">
    <name type="scientific">Bordetella genomosp. 1</name>
    <dbReference type="NCBI Taxonomy" id="1395607"/>
    <lineage>
        <taxon>Bacteria</taxon>
        <taxon>Pseudomonadati</taxon>
        <taxon>Pseudomonadota</taxon>
        <taxon>Betaproteobacteria</taxon>
        <taxon>Burkholderiales</taxon>
        <taxon>Alcaligenaceae</taxon>
        <taxon>Bordetella</taxon>
    </lineage>
</organism>
<dbReference type="Proteomes" id="UP000216354">
    <property type="component" value="Unassembled WGS sequence"/>
</dbReference>
<comment type="caution">
    <text evidence="1">The sequence shown here is derived from an EMBL/GenBank/DDBJ whole genome shotgun (WGS) entry which is preliminary data.</text>
</comment>
<dbReference type="RefSeq" id="WP_094832465.1">
    <property type="nucleotide sequence ID" value="NZ_NEVR01000004.1"/>
</dbReference>
<name>A0ABX4EW91_9BORD</name>
<gene>
    <name evidence="1" type="ORF">CAL27_18850</name>
</gene>